<gene>
    <name evidence="2" type="ORF">THAR02_00386</name>
</gene>
<comment type="caution">
    <text evidence="2">The sequence shown here is derived from an EMBL/GenBank/DDBJ whole genome shotgun (WGS) entry which is preliminary data.</text>
</comment>
<name>A0A0F9XSK5_TRIHA</name>
<protein>
    <submittedName>
        <fullName evidence="2">Uncharacterized protein</fullName>
    </submittedName>
</protein>
<accession>A0A0F9XSK5</accession>
<evidence type="ECO:0000313" key="3">
    <source>
        <dbReference type="Proteomes" id="UP000034112"/>
    </source>
</evidence>
<evidence type="ECO:0000256" key="1">
    <source>
        <dbReference type="SAM" id="Phobius"/>
    </source>
</evidence>
<organism evidence="2 3">
    <name type="scientific">Trichoderma harzianum</name>
    <name type="common">Hypocrea lixii</name>
    <dbReference type="NCBI Taxonomy" id="5544"/>
    <lineage>
        <taxon>Eukaryota</taxon>
        <taxon>Fungi</taxon>
        <taxon>Dikarya</taxon>
        <taxon>Ascomycota</taxon>
        <taxon>Pezizomycotina</taxon>
        <taxon>Sordariomycetes</taxon>
        <taxon>Hypocreomycetidae</taxon>
        <taxon>Hypocreales</taxon>
        <taxon>Hypocreaceae</taxon>
        <taxon>Trichoderma</taxon>
    </lineage>
</organism>
<keyword evidence="1" id="KW-0472">Membrane</keyword>
<keyword evidence="1" id="KW-0812">Transmembrane</keyword>
<feature type="transmembrane region" description="Helical" evidence="1">
    <location>
        <begin position="157"/>
        <end position="180"/>
    </location>
</feature>
<sequence length="204" mass="22855">MLITNLSHPGRRVVLLVTAPMGLSFELIFRMTGFQAPQSPPVDWSSHENSALPDLASRLKFTTHYALCVIDCKVWESTSDWKYMPVYWNCHDLAIRLAYIIIQPSMDELRILKELMMLLHRACYNEIGWDSRAVFNAGVGGWTAAAVGGLASVPPLAIAGAGVFMVAWSVGFFGGFAVMAKQRARYQFMIKLEEKFPQLKSLHD</sequence>
<feature type="transmembrane region" description="Helical" evidence="1">
    <location>
        <begin position="12"/>
        <end position="29"/>
    </location>
</feature>
<proteinExistence type="predicted"/>
<dbReference type="Proteomes" id="UP000034112">
    <property type="component" value="Unassembled WGS sequence"/>
</dbReference>
<evidence type="ECO:0000313" key="2">
    <source>
        <dbReference type="EMBL" id="KKP07465.1"/>
    </source>
</evidence>
<dbReference type="OrthoDB" id="4489302at2759"/>
<dbReference type="AlphaFoldDB" id="A0A0F9XSK5"/>
<keyword evidence="1" id="KW-1133">Transmembrane helix</keyword>
<dbReference type="EMBL" id="JOKZ01000006">
    <property type="protein sequence ID" value="KKP07465.1"/>
    <property type="molecule type" value="Genomic_DNA"/>
</dbReference>
<reference evidence="3" key="1">
    <citation type="journal article" date="2015" name="Genome Announc.">
        <title>Draft whole-genome sequence of the biocontrol agent Trichoderma harzianum T6776.</title>
        <authorList>
            <person name="Baroncelli R."/>
            <person name="Piaggeschi G."/>
            <person name="Fiorini L."/>
            <person name="Bertolini E."/>
            <person name="Zapparata A."/>
            <person name="Pe M.E."/>
            <person name="Sarrocco S."/>
            <person name="Vannacci G."/>
        </authorList>
    </citation>
    <scope>NUCLEOTIDE SEQUENCE [LARGE SCALE GENOMIC DNA]</scope>
    <source>
        <strain evidence="3">T6776</strain>
    </source>
</reference>